<accession>A0A4R4K7Z6</accession>
<comment type="caution">
    <text evidence="2">The sequence shown here is derived from an EMBL/GenBank/DDBJ whole genome shotgun (WGS) entry which is preliminary data.</text>
</comment>
<dbReference type="Pfam" id="PF13391">
    <property type="entry name" value="HNH_2"/>
    <property type="match status" value="1"/>
</dbReference>
<dbReference type="OrthoDB" id="67788at2"/>
<name>A0A4R4K7Z6_9BACT</name>
<dbReference type="GO" id="GO:0004519">
    <property type="term" value="F:endonuclease activity"/>
    <property type="evidence" value="ECO:0007669"/>
    <property type="project" value="UniProtKB-KW"/>
</dbReference>
<keyword evidence="3" id="KW-1185">Reference proteome</keyword>
<keyword evidence="2" id="KW-0255">Endonuclease</keyword>
<dbReference type="InterPro" id="IPR003615">
    <property type="entry name" value="HNH_nuc"/>
</dbReference>
<feature type="domain" description="HNH nuclease" evidence="1">
    <location>
        <begin position="154"/>
        <end position="205"/>
    </location>
</feature>
<dbReference type="RefSeq" id="WP_132119360.1">
    <property type="nucleotide sequence ID" value="NZ_SMJU01000009.1"/>
</dbReference>
<dbReference type="Proteomes" id="UP000295706">
    <property type="component" value="Unassembled WGS sequence"/>
</dbReference>
<protein>
    <submittedName>
        <fullName evidence="2">HNH endonuclease</fullName>
    </submittedName>
</protein>
<reference evidence="2 3" key="1">
    <citation type="submission" date="2019-02" db="EMBL/GenBank/DDBJ databases">
        <title>Arundinibacter roseus gen. nov., sp. nov., a new member of the family Cytophagaceae.</title>
        <authorList>
            <person name="Szuroczki S."/>
            <person name="Khayer B."/>
            <person name="Sproer C."/>
            <person name="Toumi M."/>
            <person name="Szabo A."/>
            <person name="Felfoldi T."/>
            <person name="Schumann P."/>
            <person name="Toth E."/>
        </authorList>
    </citation>
    <scope>NUCLEOTIDE SEQUENCE [LARGE SCALE GENOMIC DNA]</scope>
    <source>
        <strain evidence="2 3">DMA-k-7a</strain>
    </source>
</reference>
<evidence type="ECO:0000313" key="3">
    <source>
        <dbReference type="Proteomes" id="UP000295706"/>
    </source>
</evidence>
<dbReference type="EMBL" id="SMJU01000009">
    <property type="protein sequence ID" value="TDB63748.1"/>
    <property type="molecule type" value="Genomic_DNA"/>
</dbReference>
<gene>
    <name evidence="2" type="ORF">EZE20_15760</name>
</gene>
<proteinExistence type="predicted"/>
<organism evidence="2 3">
    <name type="scientific">Arundinibacter roseus</name>
    <dbReference type="NCBI Taxonomy" id="2070510"/>
    <lineage>
        <taxon>Bacteria</taxon>
        <taxon>Pseudomonadati</taxon>
        <taxon>Bacteroidota</taxon>
        <taxon>Cytophagia</taxon>
        <taxon>Cytophagales</taxon>
        <taxon>Spirosomataceae</taxon>
        <taxon>Arundinibacter</taxon>
    </lineage>
</organism>
<evidence type="ECO:0000259" key="1">
    <source>
        <dbReference type="Pfam" id="PF13391"/>
    </source>
</evidence>
<keyword evidence="2" id="KW-0540">Nuclease</keyword>
<evidence type="ECO:0000313" key="2">
    <source>
        <dbReference type="EMBL" id="TDB63748.1"/>
    </source>
</evidence>
<sequence length="260" mass="29719">MSKWSREEFMLVMNLYTKLRYGQFNNRNAEVIRLAKLIDKTPGAVAYKLVHLSSQDPKHQNRVKGLANPGKNAIAMYAEFSGNWAEMLYQSEVLLASYQHKKVEEIALDQIEIQEIEKDILSGKEGKDIERIVKTRVNQSLFRKVVMNNYSSACAICALDVPGLLVASHILKWSEDLVNRLNPENGICLCSIHDKAFELGYIGIDSTYKILISSEVQRIKEKEAYASLFGRHENQSLILPDKFYPDIHFLESHLHTTFKG</sequence>
<keyword evidence="2" id="KW-0378">Hydrolase</keyword>
<dbReference type="AlphaFoldDB" id="A0A4R4K7Z6"/>